<dbReference type="OrthoDB" id="1954318at2"/>
<dbReference type="AlphaFoldDB" id="A0A2S0WG65"/>
<dbReference type="Proteomes" id="UP000244754">
    <property type="component" value="Chromosome"/>
</dbReference>
<proteinExistence type="predicted"/>
<dbReference type="EMBL" id="CP026948">
    <property type="protein sequence ID" value="AWB84778.1"/>
    <property type="molecule type" value="Genomic_DNA"/>
</dbReference>
<dbReference type="RefSeq" id="WP_108404786.1">
    <property type="nucleotide sequence ID" value="NZ_CP026948.1"/>
</dbReference>
<name>A0A2S0WG65_9CORY</name>
<gene>
    <name evidence="1" type="ORF">C3E79_10090</name>
</gene>
<sequence>MADLDWKGDDIVRGLEQAVNNAAEAAAEHLGDEAVQRTPVETGTLRASMKVTTDGEGTSAVSYNTPYAARQHEEIGWQHPGGGEAKFLENAMTAAAPAMREAIATELRKALK</sequence>
<accession>A0A2S0WG65</accession>
<evidence type="ECO:0000313" key="1">
    <source>
        <dbReference type="EMBL" id="AWB84778.1"/>
    </source>
</evidence>
<dbReference type="Pfam" id="PF04883">
    <property type="entry name" value="HK97-gp10_like"/>
    <property type="match status" value="1"/>
</dbReference>
<dbReference type="InterPro" id="IPR010064">
    <property type="entry name" value="HK97-gp10_tail"/>
</dbReference>
<dbReference type="KEGG" id="clia:C3E79_10090"/>
<keyword evidence="2" id="KW-1185">Reference proteome</keyword>
<reference evidence="2" key="1">
    <citation type="submission" date="2018-01" db="EMBL/GenBank/DDBJ databases">
        <authorList>
            <person name="Li J."/>
        </authorList>
    </citation>
    <scope>NUCLEOTIDE SEQUENCE [LARGE SCALE GENOMIC DNA]</scope>
    <source>
        <strain evidence="2">2184</strain>
    </source>
</reference>
<protein>
    <submittedName>
        <fullName evidence="1">Uncharacterized protein</fullName>
    </submittedName>
</protein>
<organism evidence="1 2">
    <name type="scientific">Corynebacterium liangguodongii</name>
    <dbReference type="NCBI Taxonomy" id="2079535"/>
    <lineage>
        <taxon>Bacteria</taxon>
        <taxon>Bacillati</taxon>
        <taxon>Actinomycetota</taxon>
        <taxon>Actinomycetes</taxon>
        <taxon>Mycobacteriales</taxon>
        <taxon>Corynebacteriaceae</taxon>
        <taxon>Corynebacterium</taxon>
    </lineage>
</organism>
<evidence type="ECO:0000313" key="2">
    <source>
        <dbReference type="Proteomes" id="UP000244754"/>
    </source>
</evidence>